<name>A0ABM7VHQ5_9BACT</name>
<dbReference type="SUPFAM" id="SSF48452">
    <property type="entry name" value="TPR-like"/>
    <property type="match status" value="1"/>
</dbReference>
<keyword evidence="2" id="KW-0614">Plasmid</keyword>
<feature type="chain" id="PRO_5045822069" description="SusD/RagB family nutrient-binding outer membrane lipoprotein" evidence="1">
    <location>
        <begin position="22"/>
        <end position="643"/>
    </location>
</feature>
<organism evidence="2 3">
    <name type="scientific">Persicobacter psychrovividus</name>
    <dbReference type="NCBI Taxonomy" id="387638"/>
    <lineage>
        <taxon>Bacteria</taxon>
        <taxon>Pseudomonadati</taxon>
        <taxon>Bacteroidota</taxon>
        <taxon>Cytophagia</taxon>
        <taxon>Cytophagales</taxon>
        <taxon>Persicobacteraceae</taxon>
        <taxon>Persicobacter</taxon>
    </lineage>
</organism>
<feature type="signal peptide" evidence="1">
    <location>
        <begin position="1"/>
        <end position="21"/>
    </location>
</feature>
<dbReference type="Gene3D" id="1.25.40.390">
    <property type="match status" value="2"/>
</dbReference>
<dbReference type="Pfam" id="PF12771">
    <property type="entry name" value="SusD-like_2"/>
    <property type="match status" value="2"/>
</dbReference>
<sequence length="643" mass="71096">MGIKKYIMSAAVIAASLSSCTQGFEDMNQNPWTANNLDVKHQFAYAQAKMYSHGHEGFRGNLIMSQVLSGVAGCRYTAGAGFSRSDGYTNATWEVIYRDVMKNIVDARTKLEAENTDGSKDAQLAQLNVVKNIALLRATLLYGDIPFHEAGQGFHDRNFFPSYDTQKEVLNSMVEEIKADRDAILASKATDLLNYDLYFEGDQASWGRLANSLLMRIGLTMSSADEAKGKEVFKEAYENKAGYISALSESAVLEHSELGGPWGQHINGSGVANEGRVGGFAHAFMSSVTLKSMQELQDPRLFWVTTPLDMSSGSSKAFTNMPDFDPFQMAENSGEPFKPVSLRGLRPGDVNEGRQGTFVQDIKEENGDIAKEIQVAGLWVQKNDKTGELETNYGRLLNEDGKFMLLAGINPETILGSLSPTMIMSADEVHFMIAEAAQRGWVGASAADELKLALQAAFDKYPTFYPGQSVVNSLINTYKASTGSDYDYQTSVTAYIDKVVAEFNGAGLYGDLFQDQLDIIIYQHWLSQLGNGYKAYAMWNRTHYPSVVKDQFVGSDRDVSLPVYTDNPILTGNYTPNSYQEQEFHRGGVTNGVRPSRFPYPDRELTVNAAKVSEAMNRQRSDANESSIDFIGVKQWFSFNGKH</sequence>
<geneLocation type="plasmid" evidence="2 3">
    <name>pPP1</name>
</geneLocation>
<evidence type="ECO:0000313" key="2">
    <source>
        <dbReference type="EMBL" id="BDD00490.1"/>
    </source>
</evidence>
<dbReference type="RefSeq" id="WP_338398347.1">
    <property type="nucleotide sequence ID" value="NZ_AP025293.1"/>
</dbReference>
<reference evidence="2 3" key="1">
    <citation type="submission" date="2021-12" db="EMBL/GenBank/DDBJ databases">
        <title>Genome sequencing of bacteria with rrn-lacking chromosome and rrn-plasmid.</title>
        <authorList>
            <person name="Anda M."/>
            <person name="Iwasaki W."/>
        </authorList>
    </citation>
    <scope>NUCLEOTIDE SEQUENCE [LARGE SCALE GENOMIC DNA]</scope>
    <source>
        <strain evidence="2 3">NBRC 101262</strain>
        <plasmid evidence="2 3">pPP1</plasmid>
    </source>
</reference>
<proteinExistence type="predicted"/>
<accession>A0ABM7VHQ5</accession>
<evidence type="ECO:0000313" key="3">
    <source>
        <dbReference type="Proteomes" id="UP001354989"/>
    </source>
</evidence>
<keyword evidence="3" id="KW-1185">Reference proteome</keyword>
<evidence type="ECO:0008006" key="4">
    <source>
        <dbReference type="Google" id="ProtNLM"/>
    </source>
</evidence>
<evidence type="ECO:0000256" key="1">
    <source>
        <dbReference type="SAM" id="SignalP"/>
    </source>
</evidence>
<protein>
    <recommendedName>
        <fullName evidence="4">SusD/RagB family nutrient-binding outer membrane lipoprotein</fullName>
    </recommendedName>
</protein>
<dbReference type="PROSITE" id="PS51257">
    <property type="entry name" value="PROKAR_LIPOPROTEIN"/>
    <property type="match status" value="1"/>
</dbReference>
<dbReference type="InterPro" id="IPR041662">
    <property type="entry name" value="SusD-like_2"/>
</dbReference>
<dbReference type="Proteomes" id="UP001354989">
    <property type="component" value="Plasmid pPP1"/>
</dbReference>
<keyword evidence="1" id="KW-0732">Signal</keyword>
<dbReference type="EMBL" id="AP025293">
    <property type="protein sequence ID" value="BDD00490.1"/>
    <property type="molecule type" value="Genomic_DNA"/>
</dbReference>
<dbReference type="InterPro" id="IPR011990">
    <property type="entry name" value="TPR-like_helical_dom_sf"/>
</dbReference>
<gene>
    <name evidence="2" type="ORF">PEPS_27700</name>
</gene>